<dbReference type="AlphaFoldDB" id="A0A178MZ52"/>
<dbReference type="GO" id="GO:0016787">
    <property type="term" value="F:hydrolase activity"/>
    <property type="evidence" value="ECO:0007669"/>
    <property type="project" value="UniProtKB-KW"/>
</dbReference>
<sequence length="99" mass="11079">MPASAEKEAFEEAGIRGRISENAAAIYRTIKRLKDRQLILDVVVYLLLVDAEEENWPEIGQRQKRWVSAAEAATLLQEPSLSNLCLSLAASHSVERQQS</sequence>
<dbReference type="InterPro" id="IPR015797">
    <property type="entry name" value="NUDIX_hydrolase-like_dom_sf"/>
</dbReference>
<organism evidence="3 4">
    <name type="scientific">Paramagnetospirillum marisnigri</name>
    <dbReference type="NCBI Taxonomy" id="1285242"/>
    <lineage>
        <taxon>Bacteria</taxon>
        <taxon>Pseudomonadati</taxon>
        <taxon>Pseudomonadota</taxon>
        <taxon>Alphaproteobacteria</taxon>
        <taxon>Rhodospirillales</taxon>
        <taxon>Magnetospirillaceae</taxon>
        <taxon>Paramagnetospirillum</taxon>
    </lineage>
</organism>
<proteinExistence type="predicted"/>
<comment type="caution">
    <text evidence="3">The sequence shown here is derived from an EMBL/GenBank/DDBJ whole genome shotgun (WGS) entry which is preliminary data.</text>
</comment>
<dbReference type="GO" id="GO:0005737">
    <property type="term" value="C:cytoplasm"/>
    <property type="evidence" value="ECO:0007669"/>
    <property type="project" value="TreeGrafter"/>
</dbReference>
<accession>A0A178MZ52</accession>
<dbReference type="STRING" id="1285242.A6A04_11615"/>
<evidence type="ECO:0000313" key="3">
    <source>
        <dbReference type="EMBL" id="OAN55295.1"/>
    </source>
</evidence>
<keyword evidence="4" id="KW-1185">Reference proteome</keyword>
<dbReference type="EMBL" id="LWQT01000020">
    <property type="protein sequence ID" value="OAN55295.1"/>
    <property type="molecule type" value="Genomic_DNA"/>
</dbReference>
<dbReference type="SUPFAM" id="SSF55811">
    <property type="entry name" value="Nudix"/>
    <property type="match status" value="1"/>
</dbReference>
<keyword evidence="2" id="KW-0378">Hydrolase</keyword>
<name>A0A178MZ52_9PROT</name>
<dbReference type="Proteomes" id="UP000078428">
    <property type="component" value="Unassembled WGS sequence"/>
</dbReference>
<evidence type="ECO:0000256" key="2">
    <source>
        <dbReference type="ARBA" id="ARBA00022801"/>
    </source>
</evidence>
<dbReference type="PANTHER" id="PTHR12629:SF0">
    <property type="entry name" value="DIPHOSPHOINOSITOL-POLYPHOSPHATE DIPHOSPHATASE"/>
    <property type="match status" value="1"/>
</dbReference>
<dbReference type="PANTHER" id="PTHR12629">
    <property type="entry name" value="DIPHOSPHOINOSITOL POLYPHOSPHATE PHOSPHOHYDROLASE"/>
    <property type="match status" value="1"/>
</dbReference>
<evidence type="ECO:0008006" key="5">
    <source>
        <dbReference type="Google" id="ProtNLM"/>
    </source>
</evidence>
<dbReference type="Gene3D" id="3.90.79.10">
    <property type="entry name" value="Nucleoside Triphosphate Pyrophosphohydrolase"/>
    <property type="match status" value="1"/>
</dbReference>
<gene>
    <name evidence="3" type="ORF">A6A04_11615</name>
</gene>
<protein>
    <recommendedName>
        <fullName evidence="5">Nudix hydrolase domain-containing protein</fullName>
    </recommendedName>
</protein>
<evidence type="ECO:0000256" key="1">
    <source>
        <dbReference type="ARBA" id="ARBA00022723"/>
    </source>
</evidence>
<dbReference type="GO" id="GO:0046872">
    <property type="term" value="F:metal ion binding"/>
    <property type="evidence" value="ECO:0007669"/>
    <property type="project" value="UniProtKB-KW"/>
</dbReference>
<evidence type="ECO:0000313" key="4">
    <source>
        <dbReference type="Proteomes" id="UP000078428"/>
    </source>
</evidence>
<reference evidence="3 4" key="1">
    <citation type="submission" date="2016-04" db="EMBL/GenBank/DDBJ databases">
        <title>Draft genome sequence of freshwater magnetotactic bacteria Magnetospirillum marisnigri SP-1 and Magnetospirillum moscoviense BB-1.</title>
        <authorList>
            <person name="Koziaeva V."/>
            <person name="Dziuba M.V."/>
            <person name="Ivanov T.M."/>
            <person name="Kuznetsov B."/>
            <person name="Grouzdev D.S."/>
        </authorList>
    </citation>
    <scope>NUCLEOTIDE SEQUENCE [LARGE SCALE GENOMIC DNA]</scope>
    <source>
        <strain evidence="3 4">SP-1</strain>
    </source>
</reference>
<keyword evidence="1" id="KW-0479">Metal-binding</keyword>